<dbReference type="GO" id="GO:0005886">
    <property type="term" value="C:plasma membrane"/>
    <property type="evidence" value="ECO:0007669"/>
    <property type="project" value="UniProtKB-SubCell"/>
</dbReference>
<evidence type="ECO:0000256" key="7">
    <source>
        <dbReference type="SAM" id="Phobius"/>
    </source>
</evidence>
<name>A0A3E2NU53_9SPHI</name>
<accession>A0A3E2NU53</accession>
<dbReference type="EMBL" id="QWDE01000001">
    <property type="protein sequence ID" value="RFZ84451.1"/>
    <property type="molecule type" value="Genomic_DNA"/>
</dbReference>
<keyword evidence="10" id="KW-1185">Reference proteome</keyword>
<evidence type="ECO:0000313" key="9">
    <source>
        <dbReference type="EMBL" id="RFZ84451.1"/>
    </source>
</evidence>
<evidence type="ECO:0000259" key="8">
    <source>
        <dbReference type="Pfam" id="PF04239"/>
    </source>
</evidence>
<dbReference type="RefSeq" id="WP_117381340.1">
    <property type="nucleotide sequence ID" value="NZ_QWDE01000001.1"/>
</dbReference>
<dbReference type="PANTHER" id="PTHR34582:SF6">
    <property type="entry name" value="UPF0702 TRANSMEMBRANE PROTEIN YCAP"/>
    <property type="match status" value="1"/>
</dbReference>
<evidence type="ECO:0000256" key="3">
    <source>
        <dbReference type="ARBA" id="ARBA00022475"/>
    </source>
</evidence>
<proteinExistence type="inferred from homology"/>
<evidence type="ECO:0000313" key="10">
    <source>
        <dbReference type="Proteomes" id="UP000260823"/>
    </source>
</evidence>
<dbReference type="InterPro" id="IPR023090">
    <property type="entry name" value="UPF0702_alpha/beta_dom_sf"/>
</dbReference>
<evidence type="ECO:0000256" key="2">
    <source>
        <dbReference type="ARBA" id="ARBA00006448"/>
    </source>
</evidence>
<keyword evidence="6 7" id="KW-0472">Membrane</keyword>
<comment type="caution">
    <text evidence="9">The sequence shown here is derived from an EMBL/GenBank/DDBJ whole genome shotgun (WGS) entry which is preliminary data.</text>
</comment>
<dbReference type="AlphaFoldDB" id="A0A3E2NU53"/>
<dbReference type="PANTHER" id="PTHR34582">
    <property type="entry name" value="UPF0702 TRANSMEMBRANE PROTEIN YCAP"/>
    <property type="match status" value="1"/>
</dbReference>
<dbReference type="Pfam" id="PF04239">
    <property type="entry name" value="DUF421"/>
    <property type="match status" value="1"/>
</dbReference>
<reference evidence="9 10" key="1">
    <citation type="submission" date="2018-08" db="EMBL/GenBank/DDBJ databases">
        <title>Mucilaginibacter terrae sp. nov., isolated from manganese diggings.</title>
        <authorList>
            <person name="Huang Y."/>
            <person name="Zhou Z."/>
        </authorList>
    </citation>
    <scope>NUCLEOTIDE SEQUENCE [LARGE SCALE GENOMIC DNA]</scope>
    <source>
        <strain evidence="9 10">ZH6</strain>
    </source>
</reference>
<dbReference type="Proteomes" id="UP000260823">
    <property type="component" value="Unassembled WGS sequence"/>
</dbReference>
<keyword evidence="3" id="KW-1003">Cell membrane</keyword>
<sequence length="161" mass="18015">MNVFISIFGEGKDLSLFQMSARAIVIYFVAMILIRVSGRRTFGKKSSFDITISIILGAVLSRAIVGASPFISTVIASFALVLLHRLIAMAIWHSKIMGQLVKGEGRMLYENGKFNENNLRKCLLTRDDIMTDLRIKTNSKSLDDVKTIYMENTGELSFVTK</sequence>
<dbReference type="OrthoDB" id="9793799at2"/>
<comment type="subcellular location">
    <subcellularLocation>
        <location evidence="1">Cell membrane</location>
        <topology evidence="1">Multi-pass membrane protein</topology>
    </subcellularLocation>
</comment>
<organism evidence="9 10">
    <name type="scientific">Mucilaginibacter terrenus</name>
    <dbReference type="NCBI Taxonomy" id="2482727"/>
    <lineage>
        <taxon>Bacteria</taxon>
        <taxon>Pseudomonadati</taxon>
        <taxon>Bacteroidota</taxon>
        <taxon>Sphingobacteriia</taxon>
        <taxon>Sphingobacteriales</taxon>
        <taxon>Sphingobacteriaceae</taxon>
        <taxon>Mucilaginibacter</taxon>
    </lineage>
</organism>
<dbReference type="Gene3D" id="3.30.240.20">
    <property type="entry name" value="bsu07140 like domains"/>
    <property type="match status" value="1"/>
</dbReference>
<keyword evidence="5 7" id="KW-1133">Transmembrane helix</keyword>
<evidence type="ECO:0000256" key="4">
    <source>
        <dbReference type="ARBA" id="ARBA00022692"/>
    </source>
</evidence>
<gene>
    <name evidence="9" type="ORF">DYU05_02195</name>
</gene>
<comment type="similarity">
    <text evidence="2">Belongs to the UPF0702 family.</text>
</comment>
<feature type="transmembrane region" description="Helical" evidence="7">
    <location>
        <begin position="16"/>
        <end position="34"/>
    </location>
</feature>
<evidence type="ECO:0000256" key="1">
    <source>
        <dbReference type="ARBA" id="ARBA00004651"/>
    </source>
</evidence>
<feature type="domain" description="YetF C-terminal" evidence="8">
    <location>
        <begin position="93"/>
        <end position="161"/>
    </location>
</feature>
<evidence type="ECO:0000256" key="5">
    <source>
        <dbReference type="ARBA" id="ARBA00022989"/>
    </source>
</evidence>
<keyword evidence="4 7" id="KW-0812">Transmembrane</keyword>
<dbReference type="InterPro" id="IPR007353">
    <property type="entry name" value="DUF421"/>
</dbReference>
<evidence type="ECO:0000256" key="6">
    <source>
        <dbReference type="ARBA" id="ARBA00023136"/>
    </source>
</evidence>
<protein>
    <submittedName>
        <fullName evidence="9">DUF421 domain-containing protein</fullName>
    </submittedName>
</protein>